<feature type="compositionally biased region" description="Low complexity" evidence="1">
    <location>
        <begin position="172"/>
        <end position="183"/>
    </location>
</feature>
<dbReference type="InterPro" id="IPR011990">
    <property type="entry name" value="TPR-like_helical_dom_sf"/>
</dbReference>
<organism evidence="2 3">
    <name type="scientific">Brachyspira aalborgi</name>
    <dbReference type="NCBI Taxonomy" id="29522"/>
    <lineage>
        <taxon>Bacteria</taxon>
        <taxon>Pseudomonadati</taxon>
        <taxon>Spirochaetota</taxon>
        <taxon>Spirochaetia</taxon>
        <taxon>Brachyspirales</taxon>
        <taxon>Brachyspiraceae</taxon>
        <taxon>Brachyspira</taxon>
    </lineage>
</organism>
<dbReference type="RefSeq" id="WP_147560062.1">
    <property type="nucleotide sequence ID" value="NZ_SAYK01000003.1"/>
</dbReference>
<sequence length="240" mass="27482">MIKKFLLLFSFFTANFYGFSLNEMTAKIDVDRANRLFKKGNYEDAITLYERALSKITNSTQIYYNMGTTMVSIGETDTAIQLFDMAKNNFNDKTSKSIKNSVYYNSGIAKIENEDYQGAINELIESLVNNPKDENSKRALEYAKKKLEEQKNNSGSKSQNSPDEQEGESDNNEGSNNSDNNQNDNEENNNSDNSNENDKNESGENSKSDIDRLLESLRQFRKDKNNEEQYYGGGRIDKDW</sequence>
<feature type="compositionally biased region" description="Basic and acidic residues" evidence="1">
    <location>
        <begin position="196"/>
        <end position="227"/>
    </location>
</feature>
<dbReference type="Gene3D" id="1.25.40.10">
    <property type="entry name" value="Tetratricopeptide repeat domain"/>
    <property type="match status" value="1"/>
</dbReference>
<dbReference type="Pfam" id="PF13414">
    <property type="entry name" value="TPR_11"/>
    <property type="match status" value="1"/>
</dbReference>
<proteinExistence type="predicted"/>
<dbReference type="EMBL" id="SAYK01000003">
    <property type="protein sequence ID" value="TXJ61406.1"/>
    <property type="molecule type" value="Genomic_DNA"/>
</dbReference>
<reference evidence="2 3" key="1">
    <citation type="journal article" date="1992" name="Lakartidningen">
        <title>[Penicillin V and not amoxicillin is the first choice preparation in acute otitis].</title>
        <authorList>
            <person name="Kamme C."/>
            <person name="Lundgren K."/>
            <person name="Prellner K."/>
        </authorList>
    </citation>
    <scope>NUCLEOTIDE SEQUENCE [LARGE SCALE GENOMIC DNA]</scope>
    <source>
        <strain evidence="2 3">PC2022III</strain>
    </source>
</reference>
<evidence type="ECO:0000256" key="1">
    <source>
        <dbReference type="SAM" id="MobiDB-lite"/>
    </source>
</evidence>
<dbReference type="Proteomes" id="UP000322188">
    <property type="component" value="Unassembled WGS sequence"/>
</dbReference>
<evidence type="ECO:0000313" key="3">
    <source>
        <dbReference type="Proteomes" id="UP000322188"/>
    </source>
</evidence>
<name>A0A5C8GHY7_9SPIR</name>
<dbReference type="SUPFAM" id="SSF48452">
    <property type="entry name" value="TPR-like"/>
    <property type="match status" value="1"/>
</dbReference>
<evidence type="ECO:0000313" key="2">
    <source>
        <dbReference type="EMBL" id="TXJ61406.1"/>
    </source>
</evidence>
<dbReference type="GeneID" id="61066471"/>
<gene>
    <name evidence="2" type="ORF">EPJ74_04035</name>
</gene>
<comment type="caution">
    <text evidence="2">The sequence shown here is derived from an EMBL/GenBank/DDBJ whole genome shotgun (WGS) entry which is preliminary data.</text>
</comment>
<protein>
    <submittedName>
        <fullName evidence="2">Tetratricopeptide repeat protein</fullName>
    </submittedName>
</protein>
<feature type="compositionally biased region" description="Low complexity" evidence="1">
    <location>
        <begin position="152"/>
        <end position="161"/>
    </location>
</feature>
<accession>A0A5C8GHY7</accession>
<dbReference type="AlphaFoldDB" id="A0A5C8GHY7"/>
<feature type="region of interest" description="Disordered" evidence="1">
    <location>
        <begin position="146"/>
        <end position="240"/>
    </location>
</feature>